<comment type="caution">
    <text evidence="1">The sequence shown here is derived from an EMBL/GenBank/DDBJ whole genome shotgun (WGS) entry which is preliminary data.</text>
</comment>
<reference evidence="1" key="1">
    <citation type="submission" date="2016-12" db="EMBL/GenBank/DDBJ databases">
        <title>The genomes of Aspergillus section Nigri reveals drivers in fungal speciation.</title>
        <authorList>
            <consortium name="DOE Joint Genome Institute"/>
            <person name="Vesth T.C."/>
            <person name="Nybo J."/>
            <person name="Theobald S."/>
            <person name="Brandl J."/>
            <person name="Frisvad J.C."/>
            <person name="Nielsen K.F."/>
            <person name="Lyhne E.K."/>
            <person name="Kogle M.E."/>
            <person name="Kuo A."/>
            <person name="Riley R."/>
            <person name="Clum A."/>
            <person name="Nolan M."/>
            <person name="Lipzen A."/>
            <person name="Salamov A."/>
            <person name="Henrissat B."/>
            <person name="Wiebenga A."/>
            <person name="De vries R.P."/>
            <person name="Grigoriev I.V."/>
            <person name="Mortensen U.H."/>
            <person name="Andersen M.R."/>
            <person name="Baker S.E."/>
        </authorList>
    </citation>
    <scope>NUCLEOTIDE SEQUENCE</scope>
    <source>
        <strain evidence="1">CBS 122712</strain>
    </source>
</reference>
<dbReference type="GeneID" id="37048734"/>
<protein>
    <submittedName>
        <fullName evidence="1">Uncharacterized protein</fullName>
    </submittedName>
</protein>
<dbReference type="VEuPathDB" id="FungiDB:BO83DRAFT_216813"/>
<keyword evidence="2" id="KW-1185">Reference proteome</keyword>
<organism evidence="1 2">
    <name type="scientific">Aspergillus eucalypticola (strain CBS 122712 / IBT 29274)</name>
    <dbReference type="NCBI Taxonomy" id="1448314"/>
    <lineage>
        <taxon>Eukaryota</taxon>
        <taxon>Fungi</taxon>
        <taxon>Dikarya</taxon>
        <taxon>Ascomycota</taxon>
        <taxon>Pezizomycotina</taxon>
        <taxon>Eurotiomycetes</taxon>
        <taxon>Eurotiomycetidae</taxon>
        <taxon>Eurotiales</taxon>
        <taxon>Aspergillaceae</taxon>
        <taxon>Aspergillus</taxon>
        <taxon>Aspergillus subgen. Circumdati</taxon>
    </lineage>
</organism>
<name>A0A317W110_ASPEC</name>
<dbReference type="EMBL" id="MSFU01000006">
    <property type="protein sequence ID" value="PWY78907.1"/>
    <property type="molecule type" value="Genomic_DNA"/>
</dbReference>
<sequence>MASLQVSASIHQRYYEIVSYIRPLMLAMDDNLRCRFTPYYDISPSHCLLHVRAGCNSSASFATATAPVLCTAYTACRHDADRCLTRMNSAPHTSVAQPSASSLLHPDPKILAAIRSCGALNPYVSIAKQSAQQNLPG</sequence>
<dbReference type="OrthoDB" id="10506499at2759"/>
<dbReference type="RefSeq" id="XP_025390699.1">
    <property type="nucleotide sequence ID" value="XM_025526772.1"/>
</dbReference>
<dbReference type="Proteomes" id="UP000246171">
    <property type="component" value="Unassembled WGS sequence"/>
</dbReference>
<proteinExistence type="predicted"/>
<accession>A0A317W110</accession>
<gene>
    <name evidence="1" type="ORF">BO83DRAFT_216813</name>
</gene>
<evidence type="ECO:0000313" key="1">
    <source>
        <dbReference type="EMBL" id="PWY78907.1"/>
    </source>
</evidence>
<dbReference type="AlphaFoldDB" id="A0A317W110"/>
<evidence type="ECO:0000313" key="2">
    <source>
        <dbReference type="Proteomes" id="UP000246171"/>
    </source>
</evidence>